<proteinExistence type="predicted"/>
<evidence type="ECO:0000256" key="1">
    <source>
        <dbReference type="ARBA" id="ARBA00023157"/>
    </source>
</evidence>
<dbReference type="PANTHER" id="PTHR22803">
    <property type="entry name" value="MANNOSE, PHOSPHOLIPASE, LECTIN RECEPTOR RELATED"/>
    <property type="match status" value="1"/>
</dbReference>
<dbReference type="InterPro" id="IPR018378">
    <property type="entry name" value="C-type_lectin_CS"/>
</dbReference>
<name>C3YXV7_BRAFL</name>
<dbReference type="SMART" id="SM00034">
    <property type="entry name" value="CLECT"/>
    <property type="match status" value="1"/>
</dbReference>
<feature type="non-terminal residue" evidence="3">
    <location>
        <position position="1"/>
    </location>
</feature>
<dbReference type="InterPro" id="IPR001304">
    <property type="entry name" value="C-type_lectin-like"/>
</dbReference>
<gene>
    <name evidence="3" type="ORF">BRAFLDRAFT_250837</name>
</gene>
<protein>
    <recommendedName>
        <fullName evidence="2">C-type lectin domain-containing protein</fullName>
    </recommendedName>
</protein>
<dbReference type="SUPFAM" id="SSF56436">
    <property type="entry name" value="C-type lectin-like"/>
    <property type="match status" value="1"/>
</dbReference>
<dbReference type="Gene3D" id="3.10.100.10">
    <property type="entry name" value="Mannose-Binding Protein A, subunit A"/>
    <property type="match status" value="1"/>
</dbReference>
<feature type="domain" description="C-type lectin" evidence="2">
    <location>
        <begin position="12"/>
        <end position="126"/>
    </location>
</feature>
<dbReference type="EMBL" id="GG666563">
    <property type="protein sequence ID" value="EEN54916.1"/>
    <property type="molecule type" value="Genomic_DNA"/>
</dbReference>
<dbReference type="FunFam" id="3.10.100.10:FF:000146">
    <property type="entry name" value="Uncharacterized protein"/>
    <property type="match status" value="1"/>
</dbReference>
<dbReference type="InterPro" id="IPR016187">
    <property type="entry name" value="CTDL_fold"/>
</dbReference>
<dbReference type="InParanoid" id="C3YXV7"/>
<evidence type="ECO:0000259" key="2">
    <source>
        <dbReference type="PROSITE" id="PS50041"/>
    </source>
</evidence>
<keyword evidence="1" id="KW-1015">Disulfide bond</keyword>
<dbReference type="AlphaFoldDB" id="C3YXV7"/>
<dbReference type="InterPro" id="IPR016186">
    <property type="entry name" value="C-type_lectin-like/link_sf"/>
</dbReference>
<dbReference type="FunCoup" id="C3YXV7">
    <property type="interactions" value="15"/>
</dbReference>
<dbReference type="InterPro" id="IPR050111">
    <property type="entry name" value="C-type_lectin/snaclec_domain"/>
</dbReference>
<dbReference type="PROSITE" id="PS00615">
    <property type="entry name" value="C_TYPE_LECTIN_1"/>
    <property type="match status" value="1"/>
</dbReference>
<dbReference type="Pfam" id="PF00059">
    <property type="entry name" value="Lectin_C"/>
    <property type="match status" value="1"/>
</dbReference>
<dbReference type="CDD" id="cd00037">
    <property type="entry name" value="CLECT"/>
    <property type="match status" value="1"/>
</dbReference>
<accession>C3YXV7</accession>
<sequence length="129" mass="15196">TVNQCEDGWDEYNDYCYKFVRKAAKWSMAKFMCHEQGAVLASIKGRPENGFISRRFSNAWIGLHKTGRSWTWIGGSPLTYKNWAPSEPNNYLNRREYCVYMLLKPWRKRGKWNDVTCGSARPYICKKPK</sequence>
<reference evidence="3" key="1">
    <citation type="journal article" date="2008" name="Nature">
        <title>The amphioxus genome and the evolution of the chordate karyotype.</title>
        <authorList>
            <consortium name="US DOE Joint Genome Institute (JGI-PGF)"/>
            <person name="Putnam N.H."/>
            <person name="Butts T."/>
            <person name="Ferrier D.E.K."/>
            <person name="Furlong R.F."/>
            <person name="Hellsten U."/>
            <person name="Kawashima T."/>
            <person name="Robinson-Rechavi M."/>
            <person name="Shoguchi E."/>
            <person name="Terry A."/>
            <person name="Yu J.-K."/>
            <person name="Benito-Gutierrez E.L."/>
            <person name="Dubchak I."/>
            <person name="Garcia-Fernandez J."/>
            <person name="Gibson-Brown J.J."/>
            <person name="Grigoriev I.V."/>
            <person name="Horton A.C."/>
            <person name="de Jong P.J."/>
            <person name="Jurka J."/>
            <person name="Kapitonov V.V."/>
            <person name="Kohara Y."/>
            <person name="Kuroki Y."/>
            <person name="Lindquist E."/>
            <person name="Lucas S."/>
            <person name="Osoegawa K."/>
            <person name="Pennacchio L.A."/>
            <person name="Salamov A.A."/>
            <person name="Satou Y."/>
            <person name="Sauka-Spengler T."/>
            <person name="Schmutz J."/>
            <person name="Shin-I T."/>
            <person name="Toyoda A."/>
            <person name="Bronner-Fraser M."/>
            <person name="Fujiyama A."/>
            <person name="Holland L.Z."/>
            <person name="Holland P.W.H."/>
            <person name="Satoh N."/>
            <person name="Rokhsar D.S."/>
        </authorList>
    </citation>
    <scope>NUCLEOTIDE SEQUENCE [LARGE SCALE GENOMIC DNA]</scope>
    <source>
        <strain evidence="3">S238N-H82</strain>
        <tissue evidence="3">Testes</tissue>
    </source>
</reference>
<evidence type="ECO:0000313" key="3">
    <source>
        <dbReference type="EMBL" id="EEN54916.1"/>
    </source>
</evidence>
<dbReference type="PROSITE" id="PS50041">
    <property type="entry name" value="C_TYPE_LECTIN_2"/>
    <property type="match status" value="1"/>
</dbReference>
<organism>
    <name type="scientific">Branchiostoma floridae</name>
    <name type="common">Florida lancelet</name>
    <name type="synonym">Amphioxus</name>
    <dbReference type="NCBI Taxonomy" id="7739"/>
    <lineage>
        <taxon>Eukaryota</taxon>
        <taxon>Metazoa</taxon>
        <taxon>Chordata</taxon>
        <taxon>Cephalochordata</taxon>
        <taxon>Leptocardii</taxon>
        <taxon>Amphioxiformes</taxon>
        <taxon>Branchiostomatidae</taxon>
        <taxon>Branchiostoma</taxon>
    </lineage>
</organism>